<reference evidence="2 3" key="1">
    <citation type="submission" date="2019-08" db="EMBL/GenBank/DDBJ databases">
        <title>Whole genome of Aphis craccivora.</title>
        <authorList>
            <person name="Voronova N.V."/>
            <person name="Shulinski R.S."/>
            <person name="Bandarenka Y.V."/>
            <person name="Zhorov D.G."/>
            <person name="Warner D."/>
        </authorList>
    </citation>
    <scope>NUCLEOTIDE SEQUENCE [LARGE SCALE GENOMIC DNA]</scope>
    <source>
        <strain evidence="2">180601</strain>
        <tissue evidence="2">Whole Body</tissue>
    </source>
</reference>
<feature type="compositionally biased region" description="Low complexity" evidence="1">
    <location>
        <begin position="138"/>
        <end position="149"/>
    </location>
</feature>
<sequence length="300" mass="34495">MMNTKASRNKLILKLARKNPTIISSSCSTRQIQSTWELVHAENELSHYSEIQYIDQMSKEKVLNWLENKETTFVNNIVDSSQCALKSAEYDYEQDKDPTIINNIVDSSQCAPDYIDDSEHKSSSVNKDNSSQNIRAHSNNSSGYSSSQSTHPNIDVQNAPATTKDKKRLRRNPVLFLNTDIVCKQFFKSTLSISDRPIRTVSSKTDGGILSVDFRDKHGHHFHLDKNIKKTVRKHIETIPRIIESHYCRQVSTREFIYGTKIVAQLHRHYDQCEDCVAFTNSDENEKEIFFLVHSNKLPK</sequence>
<organism evidence="2 3">
    <name type="scientific">Aphis craccivora</name>
    <name type="common">Cowpea aphid</name>
    <dbReference type="NCBI Taxonomy" id="307492"/>
    <lineage>
        <taxon>Eukaryota</taxon>
        <taxon>Metazoa</taxon>
        <taxon>Ecdysozoa</taxon>
        <taxon>Arthropoda</taxon>
        <taxon>Hexapoda</taxon>
        <taxon>Insecta</taxon>
        <taxon>Pterygota</taxon>
        <taxon>Neoptera</taxon>
        <taxon>Paraneoptera</taxon>
        <taxon>Hemiptera</taxon>
        <taxon>Sternorrhyncha</taxon>
        <taxon>Aphidomorpha</taxon>
        <taxon>Aphidoidea</taxon>
        <taxon>Aphididae</taxon>
        <taxon>Aphidini</taxon>
        <taxon>Aphis</taxon>
        <taxon>Aphis</taxon>
    </lineage>
</organism>
<protein>
    <submittedName>
        <fullName evidence="2">Uncharacterized protein</fullName>
    </submittedName>
</protein>
<feature type="region of interest" description="Disordered" evidence="1">
    <location>
        <begin position="112"/>
        <end position="167"/>
    </location>
</feature>
<gene>
    <name evidence="2" type="ORF">FWK35_00018613</name>
</gene>
<evidence type="ECO:0000313" key="2">
    <source>
        <dbReference type="EMBL" id="KAF0753198.1"/>
    </source>
</evidence>
<feature type="compositionally biased region" description="Polar residues" evidence="1">
    <location>
        <begin position="150"/>
        <end position="161"/>
    </location>
</feature>
<proteinExistence type="predicted"/>
<dbReference type="AlphaFoldDB" id="A0A6G0YCB2"/>
<evidence type="ECO:0000256" key="1">
    <source>
        <dbReference type="SAM" id="MobiDB-lite"/>
    </source>
</evidence>
<name>A0A6G0YCB2_APHCR</name>
<feature type="compositionally biased region" description="Polar residues" evidence="1">
    <location>
        <begin position="123"/>
        <end position="137"/>
    </location>
</feature>
<dbReference type="EMBL" id="VUJU01004807">
    <property type="protein sequence ID" value="KAF0753198.1"/>
    <property type="molecule type" value="Genomic_DNA"/>
</dbReference>
<comment type="caution">
    <text evidence="2">The sequence shown here is derived from an EMBL/GenBank/DDBJ whole genome shotgun (WGS) entry which is preliminary data.</text>
</comment>
<dbReference type="Proteomes" id="UP000478052">
    <property type="component" value="Unassembled WGS sequence"/>
</dbReference>
<evidence type="ECO:0000313" key="3">
    <source>
        <dbReference type="Proteomes" id="UP000478052"/>
    </source>
</evidence>
<dbReference type="OrthoDB" id="6776127at2759"/>
<keyword evidence="3" id="KW-1185">Reference proteome</keyword>
<accession>A0A6G0YCB2</accession>